<dbReference type="EMBL" id="CP037421">
    <property type="protein sequence ID" value="QDT28036.1"/>
    <property type="molecule type" value="Genomic_DNA"/>
</dbReference>
<protein>
    <submittedName>
        <fullName evidence="2">Uncharacterized protein</fullName>
    </submittedName>
</protein>
<dbReference type="Proteomes" id="UP000315647">
    <property type="component" value="Chromosome"/>
</dbReference>
<organism evidence="2 3">
    <name type="scientific">Gimesia panareensis</name>
    <dbReference type="NCBI Taxonomy" id="2527978"/>
    <lineage>
        <taxon>Bacteria</taxon>
        <taxon>Pseudomonadati</taxon>
        <taxon>Planctomycetota</taxon>
        <taxon>Planctomycetia</taxon>
        <taxon>Planctomycetales</taxon>
        <taxon>Planctomycetaceae</taxon>
        <taxon>Gimesia</taxon>
    </lineage>
</organism>
<feature type="transmembrane region" description="Helical" evidence="1">
    <location>
        <begin position="65"/>
        <end position="89"/>
    </location>
</feature>
<keyword evidence="1" id="KW-0812">Transmembrane</keyword>
<evidence type="ECO:0000313" key="2">
    <source>
        <dbReference type="EMBL" id="QDT28036.1"/>
    </source>
</evidence>
<evidence type="ECO:0000313" key="3">
    <source>
        <dbReference type="Proteomes" id="UP000315647"/>
    </source>
</evidence>
<keyword evidence="3" id="KW-1185">Reference proteome</keyword>
<accession>A0A517Q8T9</accession>
<proteinExistence type="predicted"/>
<evidence type="ECO:0000256" key="1">
    <source>
        <dbReference type="SAM" id="Phobius"/>
    </source>
</evidence>
<reference evidence="2 3" key="1">
    <citation type="submission" date="2019-03" db="EMBL/GenBank/DDBJ databases">
        <title>Deep-cultivation of Planctomycetes and their phenomic and genomic characterization uncovers novel biology.</title>
        <authorList>
            <person name="Wiegand S."/>
            <person name="Jogler M."/>
            <person name="Boedeker C."/>
            <person name="Pinto D."/>
            <person name="Vollmers J."/>
            <person name="Rivas-Marin E."/>
            <person name="Kohn T."/>
            <person name="Peeters S.H."/>
            <person name="Heuer A."/>
            <person name="Rast P."/>
            <person name="Oberbeckmann S."/>
            <person name="Bunk B."/>
            <person name="Jeske O."/>
            <person name="Meyerdierks A."/>
            <person name="Storesund J.E."/>
            <person name="Kallscheuer N."/>
            <person name="Luecker S."/>
            <person name="Lage O.M."/>
            <person name="Pohl T."/>
            <person name="Merkel B.J."/>
            <person name="Hornburger P."/>
            <person name="Mueller R.-W."/>
            <person name="Bruemmer F."/>
            <person name="Labrenz M."/>
            <person name="Spormann A.M."/>
            <person name="Op den Camp H."/>
            <person name="Overmann J."/>
            <person name="Amann R."/>
            <person name="Jetten M.S.M."/>
            <person name="Mascher T."/>
            <person name="Medema M.H."/>
            <person name="Devos D.P."/>
            <person name="Kaster A.-K."/>
            <person name="Ovreas L."/>
            <person name="Rohde M."/>
            <person name="Galperin M.Y."/>
            <person name="Jogler C."/>
        </authorList>
    </citation>
    <scope>NUCLEOTIDE SEQUENCE [LARGE SCALE GENOMIC DNA]</scope>
    <source>
        <strain evidence="2 3">Enr10</strain>
    </source>
</reference>
<gene>
    <name evidence="2" type="ORF">Enr10x_33750</name>
</gene>
<feature type="transmembrane region" description="Helical" evidence="1">
    <location>
        <begin position="12"/>
        <end position="33"/>
    </location>
</feature>
<keyword evidence="1" id="KW-0472">Membrane</keyword>
<name>A0A517Q8T9_9PLAN</name>
<keyword evidence="1" id="KW-1133">Transmembrane helix</keyword>
<dbReference type="AlphaFoldDB" id="A0A517Q8T9"/>
<sequence length="99" mass="11478">MQDKEPPSWIGPVLLWSLCAAVLGYFLFSFAVLEAANRYSNQLFLDLRGRTMANPRWEPWWGSTLFFWACFYSAIVHGTLVGLITYVIHTNYARRKNSK</sequence>